<feature type="transmembrane region" description="Helical" evidence="6">
    <location>
        <begin position="608"/>
        <end position="627"/>
    </location>
</feature>
<feature type="transmembrane region" description="Helical" evidence="6">
    <location>
        <begin position="707"/>
        <end position="734"/>
    </location>
</feature>
<dbReference type="EMBL" id="CP096115">
    <property type="protein sequence ID" value="UUX93091.1"/>
    <property type="molecule type" value="Genomic_DNA"/>
</dbReference>
<feature type="transmembrane region" description="Helical" evidence="6">
    <location>
        <begin position="233"/>
        <end position="255"/>
    </location>
</feature>
<feature type="transmembrane region" description="Helical" evidence="6">
    <location>
        <begin position="207"/>
        <end position="226"/>
    </location>
</feature>
<feature type="transmembrane region" description="Helical" evidence="6">
    <location>
        <begin position="389"/>
        <end position="408"/>
    </location>
</feature>
<evidence type="ECO:0000256" key="5">
    <source>
        <dbReference type="ARBA" id="ARBA00023136"/>
    </source>
</evidence>
<feature type="transmembrane region" description="Helical" evidence="6">
    <location>
        <begin position="307"/>
        <end position="327"/>
    </location>
</feature>
<feature type="transmembrane region" description="Helical" evidence="6">
    <location>
        <begin position="21"/>
        <end position="40"/>
    </location>
</feature>
<dbReference type="Gene3D" id="1.20.1640.10">
    <property type="entry name" value="Multidrug efflux transporter AcrB transmembrane domain"/>
    <property type="match status" value="2"/>
</dbReference>
<keyword evidence="5 6" id="KW-0472">Membrane</keyword>
<dbReference type="AlphaFoldDB" id="A0A9E7TMA0"/>
<keyword evidence="4 6" id="KW-1133">Transmembrane helix</keyword>
<dbReference type="PROSITE" id="PS50156">
    <property type="entry name" value="SSD"/>
    <property type="match status" value="2"/>
</dbReference>
<organism evidence="8 9">
    <name type="scientific">Methanoplanus endosymbiosus</name>
    <dbReference type="NCBI Taxonomy" id="33865"/>
    <lineage>
        <taxon>Archaea</taxon>
        <taxon>Methanobacteriati</taxon>
        <taxon>Methanobacteriota</taxon>
        <taxon>Stenosarchaea group</taxon>
        <taxon>Methanomicrobia</taxon>
        <taxon>Methanomicrobiales</taxon>
        <taxon>Methanomicrobiaceae</taxon>
        <taxon>Methanoplanus</taxon>
    </lineage>
</organism>
<dbReference type="PRINTS" id="PR00702">
    <property type="entry name" value="ACRIFLAVINRP"/>
</dbReference>
<name>A0A9E7TMA0_9EURY</name>
<dbReference type="KEGG" id="mend:L6E24_02930"/>
<dbReference type="GO" id="GO:0005886">
    <property type="term" value="C:plasma membrane"/>
    <property type="evidence" value="ECO:0007669"/>
    <property type="project" value="UniProtKB-SubCell"/>
</dbReference>
<dbReference type="PANTHER" id="PTHR33406">
    <property type="entry name" value="MEMBRANE PROTEIN MJ1562-RELATED"/>
    <property type="match status" value="1"/>
</dbReference>
<feature type="domain" description="SSD" evidence="7">
    <location>
        <begin position="236"/>
        <end position="358"/>
    </location>
</feature>
<proteinExistence type="predicted"/>
<evidence type="ECO:0000256" key="6">
    <source>
        <dbReference type="SAM" id="Phobius"/>
    </source>
</evidence>
<dbReference type="RefSeq" id="WP_257743232.1">
    <property type="nucleotide sequence ID" value="NZ_CP096115.1"/>
</dbReference>
<feature type="transmembrane region" description="Helical" evidence="6">
    <location>
        <begin position="261"/>
        <end position="281"/>
    </location>
</feature>
<reference evidence="8" key="1">
    <citation type="submission" date="2022-04" db="EMBL/GenBank/DDBJ databases">
        <title>Complete genome of Methanoplanus endosymbiosus DSM 3599.</title>
        <authorList>
            <person name="Chen S.-C."/>
            <person name="You Y.-T."/>
            <person name="Zhou Y.-Z."/>
            <person name="Lai M.-C."/>
        </authorList>
    </citation>
    <scope>NUCLEOTIDE SEQUENCE</scope>
    <source>
        <strain evidence="8">DSM 3599</strain>
    </source>
</reference>
<protein>
    <submittedName>
        <fullName evidence="8">Hydrophobe/amphiphile efflux-3 (HAE3) family transporter</fullName>
    </submittedName>
</protein>
<keyword evidence="9" id="KW-1185">Reference proteome</keyword>
<dbReference type="Pfam" id="PF03176">
    <property type="entry name" value="MMPL"/>
    <property type="match status" value="2"/>
</dbReference>
<gene>
    <name evidence="8" type="ORF">L6E24_02930</name>
</gene>
<dbReference type="GeneID" id="74306615"/>
<dbReference type="InterPro" id="IPR001036">
    <property type="entry name" value="Acrflvin-R"/>
</dbReference>
<dbReference type="SUPFAM" id="SSF82866">
    <property type="entry name" value="Multidrug efflux transporter AcrB transmembrane domain"/>
    <property type="match status" value="2"/>
</dbReference>
<evidence type="ECO:0000313" key="8">
    <source>
        <dbReference type="EMBL" id="UUX93091.1"/>
    </source>
</evidence>
<keyword evidence="2" id="KW-1003">Cell membrane</keyword>
<evidence type="ECO:0000256" key="1">
    <source>
        <dbReference type="ARBA" id="ARBA00004651"/>
    </source>
</evidence>
<feature type="transmembrane region" description="Helical" evidence="6">
    <location>
        <begin position="678"/>
        <end position="701"/>
    </location>
</feature>
<sequence length="747" mass="81474">MSGLNKAYRKTGEIINRHPKAILLVMIVLFVCAGYFTTFIQSQNMSDQYLDKSTPKGIIYDQYNDNFVSDTYILLIQTANPADYELLKDLLIMEEQINRLDYIQSSTSIGDIVSEMNGGVLPDNNEEINELISLLPEKNSGMFIPDSETAIAYIKVEQGISTDISATILPSVQAIVDTAVLPPGVYIEVTGGTPYNVEMQTAMVENGVVLVLGAFVLMFIVLGLLFSNMRHWYLPIVLLLVSLIYTFGFMGAFNVPFNNGAVAALPILLGLGIDYAVQFHARFDEERRKDQSIHDSVLETVSNTGPAVLLAMLATTMGFIAMILTPIPMIQSFGIVAIIGVACSYLTALFGFPAIASVMSYEPKNDSSGPAHKIMSSYDLILGRLSKKIVRVSVPILIIAVSVAYIGLVTDSTIAIDTSTKDMAPPDLPAQLSLDKVQDVAGSVTAFPYYIKGDELTNIEVIEWIDRFGTFAENNHEEITGVDSIATVIRKYNNNEIPDDQGTLNTVLKNIPDDEKSTYLQEPDEAVVSFSTVSLSMDEENELKRAVTADITWLNPPAGIELFPTGDFDLYTALISQIAESKDQMTITGFILIFFFLLFAYRKLVAATPIIPIICIVGWNTVAMLILGMEYNPISACLGSMTIGVASEYTILVMERYIEEYEKSGNKTEAIVTAVKKIGSAITVSGLVTASGFSALMLSAFPIIGTFGLSTVIAVGFSLIGAIFIMPAILTFYAGAEDRMKKDSTLL</sequence>
<dbReference type="NCBIfam" id="TIGR00921">
    <property type="entry name" value="2A067"/>
    <property type="match status" value="1"/>
</dbReference>
<feature type="transmembrane region" description="Helical" evidence="6">
    <location>
        <begin position="585"/>
        <end position="601"/>
    </location>
</feature>
<feature type="transmembrane region" description="Helical" evidence="6">
    <location>
        <begin position="333"/>
        <end position="355"/>
    </location>
</feature>
<evidence type="ECO:0000256" key="2">
    <source>
        <dbReference type="ARBA" id="ARBA00022475"/>
    </source>
</evidence>
<keyword evidence="3 6" id="KW-0812">Transmembrane</keyword>
<evidence type="ECO:0000259" key="7">
    <source>
        <dbReference type="PROSITE" id="PS50156"/>
    </source>
</evidence>
<dbReference type="GO" id="GO:0022857">
    <property type="term" value="F:transmembrane transporter activity"/>
    <property type="evidence" value="ECO:0007669"/>
    <property type="project" value="InterPro"/>
</dbReference>
<evidence type="ECO:0000256" key="3">
    <source>
        <dbReference type="ARBA" id="ARBA00022692"/>
    </source>
</evidence>
<dbReference type="InterPro" id="IPR004869">
    <property type="entry name" value="MMPL_dom"/>
</dbReference>
<feature type="domain" description="SSD" evidence="7">
    <location>
        <begin position="626"/>
        <end position="732"/>
    </location>
</feature>
<dbReference type="InterPro" id="IPR000731">
    <property type="entry name" value="SSD"/>
</dbReference>
<accession>A0A9E7TMA0</accession>
<dbReference type="InterPro" id="IPR050545">
    <property type="entry name" value="Mycobact_MmpL"/>
</dbReference>
<comment type="subcellular location">
    <subcellularLocation>
        <location evidence="1">Cell membrane</location>
        <topology evidence="1">Multi-pass membrane protein</topology>
    </subcellularLocation>
</comment>
<dbReference type="PANTHER" id="PTHR33406:SF13">
    <property type="entry name" value="MEMBRANE PROTEIN YDFJ"/>
    <property type="match status" value="1"/>
</dbReference>
<feature type="transmembrane region" description="Helical" evidence="6">
    <location>
        <begin position="633"/>
        <end position="658"/>
    </location>
</feature>
<evidence type="ECO:0000313" key="9">
    <source>
        <dbReference type="Proteomes" id="UP001060368"/>
    </source>
</evidence>
<dbReference type="Proteomes" id="UP001060368">
    <property type="component" value="Chromosome"/>
</dbReference>
<evidence type="ECO:0000256" key="4">
    <source>
        <dbReference type="ARBA" id="ARBA00022989"/>
    </source>
</evidence>